<sequence length="176" mass="19679">MIVLIDGRSGAGKTTFANLLGEHLPAPVVRLEDFYPGWGGLEEASRMVARDVLNRNHPGWWRWDWVRNHRADWQPLALGDARDLVIEGCGALSKAALKTAEGWGLGAVVSVYIDADPGFRRARALTRDPDFAPWWRMWARQEEEHAARMPAPDLRADGESLDAVALIEDITRKGRS</sequence>
<evidence type="ECO:0000313" key="2">
    <source>
        <dbReference type="Proteomes" id="UP000019222"/>
    </source>
</evidence>
<dbReference type="HOGENOM" id="CLU_087906_2_0_11"/>
<dbReference type="eggNOG" id="COG3265">
    <property type="taxonomic scope" value="Bacteria"/>
</dbReference>
<dbReference type="NCBIfam" id="NF005115">
    <property type="entry name" value="PRK06547.1"/>
    <property type="match status" value="1"/>
</dbReference>
<dbReference type="PATRIC" id="fig|1224164.3.peg.1034"/>
<accession>W5Y0N2</accession>
<protein>
    <submittedName>
        <fullName evidence="1">Uncharacterized protein</fullName>
    </submittedName>
</protein>
<gene>
    <name evidence="1" type="ORF">B843_05180</name>
</gene>
<keyword evidence="2" id="KW-1185">Reference proteome</keyword>
<dbReference type="Gene3D" id="3.40.50.300">
    <property type="entry name" value="P-loop containing nucleotide triphosphate hydrolases"/>
    <property type="match status" value="1"/>
</dbReference>
<dbReference type="STRING" id="1224164.B843_05180"/>
<evidence type="ECO:0000313" key="1">
    <source>
        <dbReference type="EMBL" id="AHI22425.1"/>
    </source>
</evidence>
<dbReference type="InterPro" id="IPR027417">
    <property type="entry name" value="P-loop_NTPase"/>
</dbReference>
<dbReference type="RefSeq" id="WP_025252460.1">
    <property type="nucleotide sequence ID" value="NZ_CP004353.1"/>
</dbReference>
<organism evidence="1 2">
    <name type="scientific">Corynebacterium vitaeruminis DSM 20294</name>
    <dbReference type="NCBI Taxonomy" id="1224164"/>
    <lineage>
        <taxon>Bacteria</taxon>
        <taxon>Bacillati</taxon>
        <taxon>Actinomycetota</taxon>
        <taxon>Actinomycetes</taxon>
        <taxon>Mycobacteriales</taxon>
        <taxon>Corynebacteriaceae</taxon>
        <taxon>Corynebacterium</taxon>
    </lineage>
</organism>
<reference evidence="1 2" key="1">
    <citation type="submission" date="2013-02" db="EMBL/GenBank/DDBJ databases">
        <title>The complete genome sequence of Corynebacterium vitaeruminis DSM 20294.</title>
        <authorList>
            <person name="Ruckert C."/>
            <person name="Albersmeier A."/>
            <person name="Kalinowski J."/>
        </authorList>
    </citation>
    <scope>NUCLEOTIDE SEQUENCE [LARGE SCALE GENOMIC DNA]</scope>
    <source>
        <strain evidence="2">ATCC 10234</strain>
    </source>
</reference>
<proteinExistence type="predicted"/>
<name>W5Y0N2_9CORY</name>
<dbReference type="Proteomes" id="UP000019222">
    <property type="component" value="Chromosome"/>
</dbReference>
<dbReference type="KEGG" id="cvt:B843_05180"/>
<dbReference type="AlphaFoldDB" id="W5Y0N2"/>
<dbReference type="EMBL" id="CP004353">
    <property type="protein sequence ID" value="AHI22425.1"/>
    <property type="molecule type" value="Genomic_DNA"/>
</dbReference>
<dbReference type="SUPFAM" id="SSF52540">
    <property type="entry name" value="P-loop containing nucleoside triphosphate hydrolases"/>
    <property type="match status" value="1"/>
</dbReference>